<name>A0A2G9GGE3_9LAMI</name>
<gene>
    <name evidence="2" type="ORF">CDL12_23107</name>
</gene>
<reference evidence="3" key="1">
    <citation type="journal article" date="2018" name="Gigascience">
        <title>Genome assembly of the Pink Ipe (Handroanthus impetiginosus, Bignoniaceae), a highly valued, ecologically keystone Neotropical timber forest tree.</title>
        <authorList>
            <person name="Silva-Junior O.B."/>
            <person name="Grattapaglia D."/>
            <person name="Novaes E."/>
            <person name="Collevatti R.G."/>
        </authorList>
    </citation>
    <scope>NUCLEOTIDE SEQUENCE [LARGE SCALE GENOMIC DNA]</scope>
    <source>
        <strain evidence="3">cv. UFG-1</strain>
    </source>
</reference>
<evidence type="ECO:0000256" key="1">
    <source>
        <dbReference type="SAM" id="Coils"/>
    </source>
</evidence>
<evidence type="ECO:0000313" key="2">
    <source>
        <dbReference type="EMBL" id="PIN04358.1"/>
    </source>
</evidence>
<accession>A0A2G9GGE3</accession>
<organism evidence="2 3">
    <name type="scientific">Handroanthus impetiginosus</name>
    <dbReference type="NCBI Taxonomy" id="429701"/>
    <lineage>
        <taxon>Eukaryota</taxon>
        <taxon>Viridiplantae</taxon>
        <taxon>Streptophyta</taxon>
        <taxon>Embryophyta</taxon>
        <taxon>Tracheophyta</taxon>
        <taxon>Spermatophyta</taxon>
        <taxon>Magnoliopsida</taxon>
        <taxon>eudicotyledons</taxon>
        <taxon>Gunneridae</taxon>
        <taxon>Pentapetalae</taxon>
        <taxon>asterids</taxon>
        <taxon>lamiids</taxon>
        <taxon>Lamiales</taxon>
        <taxon>Bignoniaceae</taxon>
        <taxon>Crescentiina</taxon>
        <taxon>Tabebuia alliance</taxon>
        <taxon>Handroanthus</taxon>
    </lineage>
</organism>
<evidence type="ECO:0008006" key="4">
    <source>
        <dbReference type="Google" id="ProtNLM"/>
    </source>
</evidence>
<proteinExistence type="predicted"/>
<comment type="caution">
    <text evidence="2">The sequence shown here is derived from an EMBL/GenBank/DDBJ whole genome shotgun (WGS) entry which is preliminary data.</text>
</comment>
<evidence type="ECO:0000313" key="3">
    <source>
        <dbReference type="Proteomes" id="UP000231279"/>
    </source>
</evidence>
<dbReference type="AlphaFoldDB" id="A0A2G9GGE3"/>
<keyword evidence="1" id="KW-0175">Coiled coil</keyword>
<dbReference type="PANTHER" id="PTHR36607:SF20">
    <property type="entry name" value="AMINOTRANSFERASE-LIKE PLANT MOBILE DOMAIN-CONTAINING PROTEIN"/>
    <property type="match status" value="1"/>
</dbReference>
<protein>
    <recommendedName>
        <fullName evidence="4">Aminotransferase-like plant mobile domain-containing protein</fullName>
    </recommendedName>
</protein>
<dbReference type="Proteomes" id="UP000231279">
    <property type="component" value="Unassembled WGS sequence"/>
</dbReference>
<keyword evidence="3" id="KW-1185">Reference proteome</keyword>
<feature type="coiled-coil region" evidence="1">
    <location>
        <begin position="391"/>
        <end position="470"/>
    </location>
</feature>
<sequence>MKYQQLSPCKEKKMMLPKSTYNLFGDFGVHKEWFAEAKYFEPKEGHKRIHKGNFASWACTMITKAIFPCDKLNIVVKPYSPHRFSRQFGYHLEILGVFTHDICKVTLDDRIRYWQLCTLSKSISKARFSSMLPNAKKFSLEDYKKWWAKIHGNYFESNIESLINSKLNALVEGEEHDKKGDPFVKKARSFPGESKKKSHPCLLGESGSSNADCHWKRQMKDFRLSKSRNDSTINPSSIEVLAKEVIFQAFWIKYTHDTLSPFFQLEREILVIDDDDELQDNQGLAKGPKLFDIITPNTETTRNEEVRLPKTNEPSHCVVVSILKGKKFVLNNQMEFLKKLCVDIHQRIADNPVDSILSIQLEKLLKVLFDKANAYDEARSTSSEKTSKKLLAPQLEELESIEKELDNLQERKKNPCVLLKRQQQLLQSTQTEVYEIEEEIVVIKNALPSIDEVIENLKTVGAHLEAAKEE</sequence>
<dbReference type="PANTHER" id="PTHR36607">
    <property type="entry name" value="1,2-DIHYDROXY-3-KETO-5-METHYLTHIOPENTENE DIOXYGENASE 4"/>
    <property type="match status" value="1"/>
</dbReference>
<dbReference type="EMBL" id="NKXS01005189">
    <property type="protein sequence ID" value="PIN04358.1"/>
    <property type="molecule type" value="Genomic_DNA"/>
</dbReference>